<accession>A0A804KUE2</accession>
<evidence type="ECO:0000313" key="2">
    <source>
        <dbReference type="EnsemblPlants" id="Ma10_p09490.1"/>
    </source>
</evidence>
<dbReference type="AlphaFoldDB" id="A0A804KUE2"/>
<proteinExistence type="predicted"/>
<feature type="region of interest" description="Disordered" evidence="1">
    <location>
        <begin position="69"/>
        <end position="88"/>
    </location>
</feature>
<keyword evidence="3" id="KW-1185">Reference proteome</keyword>
<protein>
    <submittedName>
        <fullName evidence="2">Uncharacterized protein</fullName>
    </submittedName>
</protein>
<name>A0A804KUE2_MUSAM</name>
<dbReference type="Proteomes" id="UP000012960">
    <property type="component" value="Unplaced"/>
</dbReference>
<evidence type="ECO:0000256" key="1">
    <source>
        <dbReference type="SAM" id="MobiDB-lite"/>
    </source>
</evidence>
<reference evidence="2" key="1">
    <citation type="submission" date="2021-05" db="UniProtKB">
        <authorList>
            <consortium name="EnsemblPlants"/>
        </authorList>
    </citation>
    <scope>IDENTIFICATION</scope>
    <source>
        <strain evidence="2">subsp. malaccensis</strain>
    </source>
</reference>
<sequence length="119" mass="12343">MAPLSLQLQSCPPALQWPQGPAIDGDAAAAKAAREEGSFGRSLRLHRLADEHHNVDEHQLHVVRGEVRAGSVGEQEGHGGAKAGGPRLRAADRRPGGVHLVGHVIGVGVVLGLKNLGAI</sequence>
<organism evidence="2 3">
    <name type="scientific">Musa acuminata subsp. malaccensis</name>
    <name type="common">Wild banana</name>
    <name type="synonym">Musa malaccensis</name>
    <dbReference type="NCBI Taxonomy" id="214687"/>
    <lineage>
        <taxon>Eukaryota</taxon>
        <taxon>Viridiplantae</taxon>
        <taxon>Streptophyta</taxon>
        <taxon>Embryophyta</taxon>
        <taxon>Tracheophyta</taxon>
        <taxon>Spermatophyta</taxon>
        <taxon>Magnoliopsida</taxon>
        <taxon>Liliopsida</taxon>
        <taxon>Zingiberales</taxon>
        <taxon>Musaceae</taxon>
        <taxon>Musa</taxon>
    </lineage>
</organism>
<dbReference type="Gramene" id="Ma10_t09490.1">
    <property type="protein sequence ID" value="Ma10_p09490.1"/>
    <property type="gene ID" value="Ma10_g09490"/>
</dbReference>
<dbReference type="EnsemblPlants" id="Ma10_t09490.1">
    <property type="protein sequence ID" value="Ma10_p09490.1"/>
    <property type="gene ID" value="Ma10_g09490"/>
</dbReference>
<evidence type="ECO:0000313" key="3">
    <source>
        <dbReference type="Proteomes" id="UP000012960"/>
    </source>
</evidence>
<dbReference type="InParanoid" id="A0A804KUE2"/>